<proteinExistence type="predicted"/>
<evidence type="ECO:0000259" key="2">
    <source>
        <dbReference type="PROSITE" id="PS50994"/>
    </source>
</evidence>
<feature type="compositionally biased region" description="Basic and acidic residues" evidence="1">
    <location>
        <begin position="716"/>
        <end position="730"/>
    </location>
</feature>
<accession>A0A8J3MFV0</accession>
<evidence type="ECO:0000313" key="3">
    <source>
        <dbReference type="EMBL" id="GHH05823.1"/>
    </source>
</evidence>
<feature type="domain" description="Integrase catalytic" evidence="2">
    <location>
        <begin position="288"/>
        <end position="509"/>
    </location>
</feature>
<dbReference type="Proteomes" id="UP000611500">
    <property type="component" value="Unassembled WGS sequence"/>
</dbReference>
<dbReference type="GO" id="GO:0015074">
    <property type="term" value="P:DNA integration"/>
    <property type="evidence" value="ECO:0007669"/>
    <property type="project" value="InterPro"/>
</dbReference>
<feature type="region of interest" description="Disordered" evidence="1">
    <location>
        <begin position="681"/>
        <end position="740"/>
    </location>
</feature>
<dbReference type="AlphaFoldDB" id="A0A8J3MFV0"/>
<dbReference type="RefSeq" id="WP_028095570.1">
    <property type="nucleotide sequence ID" value="NZ_BNAP01000062.1"/>
</dbReference>
<evidence type="ECO:0000256" key="1">
    <source>
        <dbReference type="SAM" id="MobiDB-lite"/>
    </source>
</evidence>
<reference evidence="3" key="1">
    <citation type="journal article" date="2014" name="Int. J. Syst. Evol. Microbiol.">
        <title>Complete genome sequence of Corynebacterium casei LMG S-19264T (=DSM 44701T), isolated from a smear-ripened cheese.</title>
        <authorList>
            <consortium name="US DOE Joint Genome Institute (JGI-PGF)"/>
            <person name="Walter F."/>
            <person name="Albersmeier A."/>
            <person name="Kalinowski J."/>
            <person name="Ruckert C."/>
        </authorList>
    </citation>
    <scope>NUCLEOTIDE SEQUENCE</scope>
    <source>
        <strain evidence="3">CGMCC 1.7081</strain>
    </source>
</reference>
<sequence length="740" mass="82745">MTYFAGLKATDRVTFEGAEVTRTSEVRDRGSEIVTHYLLSVRNPEHGVNIRKFRADEIPYLLESELLIVERGYYSPAQQMDRAMFGADEMFGATKKRRARIDLIMFLCQRMSHYRELGMILTRDGVQTWRAKLDRDYKSYQARRDYGTETANATQSLKPLPSNDTLLEYYRKFRKGGQKAKVFCPPRARSEDLDEQAVEDLNFVLRCLQQYLNPAFSKSEVAADTVSEVEKENERRRAAGFPVLIDVKSARTYERWIDKYLDPFTVTVKREGLAKAKAKFRSVEQGLKASFPGELVIFDAWQVHVLSLDVSRAAWNNMTPEQRTKVKRVRRWVVVAIDVATRMILGFAFCPAPNQEASLACLRMCFADKTPLLREAGLFKSSWDNRAPIHMVSTDSGSEFGKNPFGGSRFVEAARILSCSLLNAVTGVAELRAHIERLFRTFELKWARHLPGWTAGAPHLRNDRNPGREACLTDDDLHRLFVTFVADYNASPHRGLGGATPSGTWAKLSKHEQFDPFALPGSQALREACGSSHAVGASEAGIRFEGLVYSNDFIRNQRKAPGVDRIAQPGEKLEIIVDPMNLGAISVVAKDELISVPCLDETMPGKSLAWWKAEKTRRKAEAALDVADHSEAQSEARESWRGEAKAIATSAGVTMEGRGDEEAARLRKELEFGKGAHEKPFVGRDEFIDPLQTGYATGSSGSHTASAPTPSSEAEAAEHPDGADPLDRFRSNGARRRPRS</sequence>
<evidence type="ECO:0000313" key="4">
    <source>
        <dbReference type="Proteomes" id="UP000611500"/>
    </source>
</evidence>
<feature type="compositionally biased region" description="Low complexity" evidence="1">
    <location>
        <begin position="696"/>
        <end position="714"/>
    </location>
</feature>
<organism evidence="3 4">
    <name type="scientific">Pseudodonghicola xiamenensis</name>
    <dbReference type="NCBI Taxonomy" id="337702"/>
    <lineage>
        <taxon>Bacteria</taxon>
        <taxon>Pseudomonadati</taxon>
        <taxon>Pseudomonadota</taxon>
        <taxon>Alphaproteobacteria</taxon>
        <taxon>Rhodobacterales</taxon>
        <taxon>Paracoccaceae</taxon>
        <taxon>Pseudodonghicola</taxon>
    </lineage>
</organism>
<dbReference type="InterPro" id="IPR001584">
    <property type="entry name" value="Integrase_cat-core"/>
</dbReference>
<dbReference type="SUPFAM" id="SSF53098">
    <property type="entry name" value="Ribonuclease H-like"/>
    <property type="match status" value="1"/>
</dbReference>
<gene>
    <name evidence="3" type="ORF">GCM10010961_44790</name>
</gene>
<dbReference type="EMBL" id="BNAP01000062">
    <property type="protein sequence ID" value="GHH05823.1"/>
    <property type="molecule type" value="Genomic_DNA"/>
</dbReference>
<dbReference type="Gene3D" id="3.30.420.10">
    <property type="entry name" value="Ribonuclease H-like superfamily/Ribonuclease H"/>
    <property type="match status" value="1"/>
</dbReference>
<dbReference type="PROSITE" id="PS50994">
    <property type="entry name" value="INTEGRASE"/>
    <property type="match status" value="1"/>
</dbReference>
<name>A0A8J3MFV0_9RHOB</name>
<reference evidence="3" key="2">
    <citation type="submission" date="2020-09" db="EMBL/GenBank/DDBJ databases">
        <authorList>
            <person name="Sun Q."/>
            <person name="Zhou Y."/>
        </authorList>
    </citation>
    <scope>NUCLEOTIDE SEQUENCE</scope>
    <source>
        <strain evidence="3">CGMCC 1.7081</strain>
    </source>
</reference>
<protein>
    <recommendedName>
        <fullName evidence="2">Integrase catalytic domain-containing protein</fullName>
    </recommendedName>
</protein>
<keyword evidence="4" id="KW-1185">Reference proteome</keyword>
<dbReference type="InterPro" id="IPR036397">
    <property type="entry name" value="RNaseH_sf"/>
</dbReference>
<dbReference type="GO" id="GO:0003676">
    <property type="term" value="F:nucleic acid binding"/>
    <property type="evidence" value="ECO:0007669"/>
    <property type="project" value="InterPro"/>
</dbReference>
<comment type="caution">
    <text evidence="3">The sequence shown here is derived from an EMBL/GenBank/DDBJ whole genome shotgun (WGS) entry which is preliminary data.</text>
</comment>
<dbReference type="InterPro" id="IPR012337">
    <property type="entry name" value="RNaseH-like_sf"/>
</dbReference>